<dbReference type="GeneID" id="63911753"/>
<organism evidence="2 3">
    <name type="scientific">Gordonia phage Schmidt</name>
    <dbReference type="NCBI Taxonomy" id="2301697"/>
    <lineage>
        <taxon>Viruses</taxon>
        <taxon>Duplodnaviria</taxon>
        <taxon>Heunggongvirae</taxon>
        <taxon>Uroviricota</taxon>
        <taxon>Caudoviricetes</taxon>
        <taxon>Ruthgordonvirinae</taxon>
        <taxon>Schmidtvirus</taxon>
        <taxon>Schmidtvirus schmidt</taxon>
    </lineage>
</organism>
<feature type="compositionally biased region" description="Basic and acidic residues" evidence="1">
    <location>
        <begin position="93"/>
        <end position="102"/>
    </location>
</feature>
<feature type="region of interest" description="Disordered" evidence="1">
    <location>
        <begin position="90"/>
        <end position="183"/>
    </location>
</feature>
<reference evidence="2 3" key="1">
    <citation type="submission" date="2018-07" db="EMBL/GenBank/DDBJ databases">
        <authorList>
            <person name="Roberston F.H."/>
            <person name="Ghiringhelli B.C."/>
            <person name="Garcia S."/>
            <person name="Henry S."/>
            <person name="Naegele L."/>
            <person name="Slowan-Pomeroy T."/>
            <person name="Briggs L.A."/>
            <person name="Warner M.H."/>
            <person name="Garlena R.A."/>
            <person name="Russell D.A."/>
            <person name="Pope W.H."/>
            <person name="Jacobs-Sera D."/>
            <person name="Hatfull G.F."/>
        </authorList>
    </citation>
    <scope>NUCLEOTIDE SEQUENCE [LARGE SCALE GENOMIC DNA]</scope>
</reference>
<dbReference type="EMBL" id="MH651189">
    <property type="protein sequence ID" value="AXQ65167.1"/>
    <property type="molecule type" value="Genomic_DNA"/>
</dbReference>
<evidence type="ECO:0008006" key="4">
    <source>
        <dbReference type="Google" id="ProtNLM"/>
    </source>
</evidence>
<keyword evidence="3" id="KW-1185">Reference proteome</keyword>
<evidence type="ECO:0000313" key="2">
    <source>
        <dbReference type="EMBL" id="AXQ65167.1"/>
    </source>
</evidence>
<protein>
    <recommendedName>
        <fullName evidence="4">Helix-turn-helix DNA binding domain protein</fullName>
    </recommendedName>
</protein>
<evidence type="ECO:0000313" key="3">
    <source>
        <dbReference type="Proteomes" id="UP000262719"/>
    </source>
</evidence>
<gene>
    <name evidence="2" type="primary">46</name>
    <name evidence="2" type="ORF">SEA_SCHMIDT_46</name>
</gene>
<sequence length="255" mass="28572">MPWFRVDDGLFRSRQVLSIPKRNRAAAVGLWTLAGAWSAAELTDGYVPDFMLAELSGTGRLADCLVEAGLWDRMENGFVFRQWSKYNPTAEQVRSDRSAAAEKKRRQRRGSDGRFADGRRQSLTSEDAILSRGDSSGTPLGTPQGSPGGSPTVPTRPDPTHTKESGSPTGSPTPRATRIPEDWQPTRELLEWARSEYPGVDLKTETDKFVDYWLAKAGKDSRKVSWSRTWKNWIRSARAPQSRATKQITRNFQDV</sequence>
<dbReference type="RefSeq" id="YP_010050986.1">
    <property type="nucleotide sequence ID" value="NC_054436.1"/>
</dbReference>
<proteinExistence type="predicted"/>
<dbReference type="Proteomes" id="UP000262719">
    <property type="component" value="Segment"/>
</dbReference>
<evidence type="ECO:0000256" key="1">
    <source>
        <dbReference type="SAM" id="MobiDB-lite"/>
    </source>
</evidence>
<dbReference type="KEGG" id="vg:63911753"/>
<name>A0A385E2L5_9CAUD</name>
<accession>A0A385E2L5</accession>
<feature type="compositionally biased region" description="Low complexity" evidence="1">
    <location>
        <begin position="135"/>
        <end position="155"/>
    </location>
</feature>
<feature type="compositionally biased region" description="Polar residues" evidence="1">
    <location>
        <begin position="165"/>
        <end position="174"/>
    </location>
</feature>
<feature type="compositionally biased region" description="Basic and acidic residues" evidence="1">
    <location>
        <begin position="109"/>
        <end position="120"/>
    </location>
</feature>